<reference evidence="1" key="1">
    <citation type="submission" date="2018-04" db="EMBL/GenBank/DDBJ databases">
        <title>Draft genome sequence of the Candidatus Spirobacillus cienkowskii, a pathogen of freshwater Daphnia species, reconstructed from hemolymph metagenomic reads.</title>
        <authorList>
            <person name="Bresciani L."/>
            <person name="Lemos L.N."/>
            <person name="Wale N."/>
            <person name="Lin J.Y."/>
            <person name="Fernandes G.R."/>
            <person name="Duffy M.A."/>
            <person name="Rodrigues J.M."/>
        </authorList>
    </citation>
    <scope>NUCLEOTIDE SEQUENCE [LARGE SCALE GENOMIC DNA]</scope>
    <source>
        <strain evidence="1">Binning01</strain>
    </source>
</reference>
<organism evidence="1 2">
    <name type="scientific">Spirobacillus cienkowskii</name>
    <dbReference type="NCBI Taxonomy" id="495820"/>
    <lineage>
        <taxon>Bacteria</taxon>
        <taxon>Pseudomonadati</taxon>
        <taxon>Bdellovibrionota</taxon>
        <taxon>Oligoflexia</taxon>
        <taxon>Silvanigrellales</taxon>
        <taxon>Spirobacillus</taxon>
    </lineage>
</organism>
<name>A0A369KVF6_9BACT</name>
<dbReference type="Pfam" id="PF09614">
    <property type="entry name" value="Cas_Csy2"/>
    <property type="match status" value="1"/>
</dbReference>
<evidence type="ECO:0000313" key="1">
    <source>
        <dbReference type="EMBL" id="RDB35126.1"/>
    </source>
</evidence>
<protein>
    <recommendedName>
        <fullName evidence="3">Type I-F CRISPR-associated protein Csy2</fullName>
    </recommendedName>
</protein>
<dbReference type="Proteomes" id="UP000253934">
    <property type="component" value="Unassembled WGS sequence"/>
</dbReference>
<dbReference type="InterPro" id="IPR013398">
    <property type="entry name" value="CRISPR-assoc_prot_Csy2"/>
</dbReference>
<evidence type="ECO:0008006" key="3">
    <source>
        <dbReference type="Google" id="ProtNLM"/>
    </source>
</evidence>
<dbReference type="EMBL" id="QOVW01000103">
    <property type="protein sequence ID" value="RDB35126.1"/>
    <property type="molecule type" value="Genomic_DNA"/>
</dbReference>
<accession>A0A369KVF6</accession>
<comment type="caution">
    <text evidence="1">The sequence shown here is derived from an EMBL/GenBank/DDBJ whole genome shotgun (WGS) entry which is preliminary data.</text>
</comment>
<keyword evidence="2" id="KW-1185">Reference proteome</keyword>
<gene>
    <name evidence="1" type="ORF">DCC88_11800</name>
</gene>
<dbReference type="AlphaFoldDB" id="A0A369KVF6"/>
<proteinExistence type="predicted"/>
<sequence>MKNGFLGVHNVVVTDAQAMANMYVVGFPSVTAILGMMHATQRKCNFEHNKNIKFNAVSVFLRELECSITHPRFTPGHENQRASGNPAFAATVDTRTINFVADFVFNIDLVDENLDESIAFLQSEYFKNIIYSNFCCSGVIENIEKIKFDENFFTHLKSIPFNAFVLECASDELIKIKNEHEVDALEALLRMCEGGKHDEKNVDFYAVPLAIGFVSLDEQPQQREGARAAQHIYAEPLLGAGRLRTVASLRKHEKEENHKKIFWSYFSNSKMFIAKSNTILEI</sequence>
<evidence type="ECO:0000313" key="2">
    <source>
        <dbReference type="Proteomes" id="UP000253934"/>
    </source>
</evidence>